<proteinExistence type="predicted"/>
<dbReference type="InterPro" id="IPR005467">
    <property type="entry name" value="His_kinase_dom"/>
</dbReference>
<dbReference type="GO" id="GO:0005524">
    <property type="term" value="F:ATP binding"/>
    <property type="evidence" value="ECO:0007669"/>
    <property type="project" value="UniProtKB-KW"/>
</dbReference>
<dbReference type="EC" id="2.7.13.3" evidence="3"/>
<comment type="catalytic activity">
    <reaction evidence="1">
        <text>ATP + protein L-histidine = ADP + protein N-phospho-L-histidine.</text>
        <dbReference type="EC" id="2.7.13.3"/>
    </reaction>
</comment>
<reference evidence="16" key="1">
    <citation type="submission" date="2022-11" db="EMBL/GenBank/DDBJ databases">
        <title>Dyadobacter pollutisoli sp. nov., isolated from plastic dumped soil.</title>
        <authorList>
            <person name="Kim J.M."/>
            <person name="Kim K.R."/>
            <person name="Lee J.K."/>
            <person name="Hao L."/>
            <person name="Jeon C.O."/>
        </authorList>
    </citation>
    <scope>NUCLEOTIDE SEQUENCE</scope>
    <source>
        <strain evidence="16">U1</strain>
    </source>
</reference>
<evidence type="ECO:0000256" key="3">
    <source>
        <dbReference type="ARBA" id="ARBA00012438"/>
    </source>
</evidence>
<feature type="coiled-coil region" evidence="13">
    <location>
        <begin position="224"/>
        <end position="258"/>
    </location>
</feature>
<protein>
    <recommendedName>
        <fullName evidence="3">histidine kinase</fullName>
        <ecNumber evidence="3">2.7.13.3</ecNumber>
    </recommendedName>
</protein>
<dbReference type="KEGG" id="dpf:ON006_14490"/>
<evidence type="ECO:0000313" key="17">
    <source>
        <dbReference type="Proteomes" id="UP001164653"/>
    </source>
</evidence>
<keyword evidence="8 16" id="KW-0418">Kinase</keyword>
<evidence type="ECO:0000256" key="6">
    <source>
        <dbReference type="ARBA" id="ARBA00022692"/>
    </source>
</evidence>
<keyword evidence="5" id="KW-0808">Transferase</keyword>
<dbReference type="AlphaFoldDB" id="A0A9E8NE89"/>
<dbReference type="InterPro" id="IPR050482">
    <property type="entry name" value="Sensor_HK_TwoCompSys"/>
</dbReference>
<dbReference type="Proteomes" id="UP001164653">
    <property type="component" value="Chromosome"/>
</dbReference>
<evidence type="ECO:0000256" key="5">
    <source>
        <dbReference type="ARBA" id="ARBA00022679"/>
    </source>
</evidence>
<dbReference type="Pfam" id="PF13675">
    <property type="entry name" value="PilJ"/>
    <property type="match status" value="1"/>
</dbReference>
<dbReference type="PANTHER" id="PTHR24421">
    <property type="entry name" value="NITRATE/NITRITE SENSOR PROTEIN NARX-RELATED"/>
    <property type="match status" value="1"/>
</dbReference>
<keyword evidence="10 14" id="KW-1133">Transmembrane helix</keyword>
<keyword evidence="11" id="KW-0902">Two-component regulatory system</keyword>
<keyword evidence="13" id="KW-0175">Coiled coil</keyword>
<sequence>MERLDKRVAGSLTRFYVVALCVVAMLTISGLFLIRRTISNLNHDSRVVNVAGRQRMLSQRLTKLAILKLEGREHRDSVSFSSLLQLWKGSNESLAHRRLPVGSDFVTWKSPPLDTMFRDLAPVFDRIYQNFLLINADTVSLGDKQNALSEILANEPLFLAKMDKIVFQFDKESFERLENLERIEWILDLMTILVLIAEGLLIFRPVVNTTRRVVRMLTESEDALQLSNQMLKEANYQLLEAQKELLRVEEEKYQLQLAEDRVRAGALIEGQEEERKRFALELHDGIGQMLTGLKLHAEKLKVVQFHDEKHRRRFEQLVQLIQDTIQTTRQVSFNLMPSVLSDFGLASALRLLGEQTADSSGINIEFEGDSSQRIEMSRPMEIGLYRIAQEALNNAVKHANADMIKIKLEQNKNRIVLEISDDGKGFLISNLKSEEGFSLNRNGMENIRTRSQLLNGKMEIVSKVDSGTKLSITVNL</sequence>
<evidence type="ECO:0000256" key="1">
    <source>
        <dbReference type="ARBA" id="ARBA00000085"/>
    </source>
</evidence>
<dbReference type="GO" id="GO:0016020">
    <property type="term" value="C:membrane"/>
    <property type="evidence" value="ECO:0007669"/>
    <property type="project" value="UniProtKB-SubCell"/>
</dbReference>
<dbReference type="InterPro" id="IPR036890">
    <property type="entry name" value="HATPase_C_sf"/>
</dbReference>
<dbReference type="Pfam" id="PF07730">
    <property type="entry name" value="HisKA_3"/>
    <property type="match status" value="1"/>
</dbReference>
<feature type="transmembrane region" description="Helical" evidence="14">
    <location>
        <begin position="15"/>
        <end position="34"/>
    </location>
</feature>
<dbReference type="InterPro" id="IPR011712">
    <property type="entry name" value="Sig_transdc_His_kin_sub3_dim/P"/>
</dbReference>
<dbReference type="PROSITE" id="PS50109">
    <property type="entry name" value="HIS_KIN"/>
    <property type="match status" value="1"/>
</dbReference>
<gene>
    <name evidence="16" type="ORF">ON006_14490</name>
</gene>
<dbReference type="EMBL" id="CP112998">
    <property type="protein sequence ID" value="WAC15145.1"/>
    <property type="molecule type" value="Genomic_DNA"/>
</dbReference>
<evidence type="ECO:0000259" key="15">
    <source>
        <dbReference type="PROSITE" id="PS50109"/>
    </source>
</evidence>
<dbReference type="PANTHER" id="PTHR24421:SF10">
    <property type="entry name" value="NITRATE_NITRITE SENSOR PROTEIN NARQ"/>
    <property type="match status" value="1"/>
</dbReference>
<evidence type="ECO:0000256" key="12">
    <source>
        <dbReference type="ARBA" id="ARBA00023136"/>
    </source>
</evidence>
<dbReference type="CDD" id="cd16917">
    <property type="entry name" value="HATPase_UhpB-NarQ-NarX-like"/>
    <property type="match status" value="1"/>
</dbReference>
<keyword evidence="4" id="KW-0597">Phosphoprotein</keyword>
<dbReference type="InterPro" id="IPR003594">
    <property type="entry name" value="HATPase_dom"/>
</dbReference>
<evidence type="ECO:0000313" key="16">
    <source>
        <dbReference type="EMBL" id="WAC15145.1"/>
    </source>
</evidence>
<feature type="domain" description="Histidine kinase" evidence="15">
    <location>
        <begin position="277"/>
        <end position="476"/>
    </location>
</feature>
<evidence type="ECO:0000256" key="2">
    <source>
        <dbReference type="ARBA" id="ARBA00004141"/>
    </source>
</evidence>
<keyword evidence="12 14" id="KW-0472">Membrane</keyword>
<comment type="subcellular location">
    <subcellularLocation>
        <location evidence="2">Membrane</location>
        <topology evidence="2">Multi-pass membrane protein</topology>
    </subcellularLocation>
</comment>
<name>A0A9E8NE89_9BACT</name>
<evidence type="ECO:0000256" key="9">
    <source>
        <dbReference type="ARBA" id="ARBA00022840"/>
    </source>
</evidence>
<dbReference type="GO" id="GO:0046983">
    <property type="term" value="F:protein dimerization activity"/>
    <property type="evidence" value="ECO:0007669"/>
    <property type="project" value="InterPro"/>
</dbReference>
<dbReference type="InterPro" id="IPR029095">
    <property type="entry name" value="NarX-like_N"/>
</dbReference>
<keyword evidence="9" id="KW-0067">ATP-binding</keyword>
<dbReference type="Pfam" id="PF02518">
    <property type="entry name" value="HATPase_c"/>
    <property type="match status" value="1"/>
</dbReference>
<organism evidence="16 17">
    <name type="scientific">Dyadobacter pollutisoli</name>
    <dbReference type="NCBI Taxonomy" id="2910158"/>
    <lineage>
        <taxon>Bacteria</taxon>
        <taxon>Pseudomonadati</taxon>
        <taxon>Bacteroidota</taxon>
        <taxon>Cytophagia</taxon>
        <taxon>Cytophagales</taxon>
        <taxon>Spirosomataceae</taxon>
        <taxon>Dyadobacter</taxon>
    </lineage>
</organism>
<evidence type="ECO:0000256" key="8">
    <source>
        <dbReference type="ARBA" id="ARBA00022777"/>
    </source>
</evidence>
<dbReference type="RefSeq" id="WP_244820509.1">
    <property type="nucleotide sequence ID" value="NZ_CP112998.1"/>
</dbReference>
<dbReference type="Gene3D" id="1.20.5.1930">
    <property type="match status" value="1"/>
</dbReference>
<keyword evidence="6 14" id="KW-0812">Transmembrane</keyword>
<evidence type="ECO:0000256" key="4">
    <source>
        <dbReference type="ARBA" id="ARBA00022553"/>
    </source>
</evidence>
<evidence type="ECO:0000256" key="11">
    <source>
        <dbReference type="ARBA" id="ARBA00023012"/>
    </source>
</evidence>
<dbReference type="Gene3D" id="3.30.565.10">
    <property type="entry name" value="Histidine kinase-like ATPase, C-terminal domain"/>
    <property type="match status" value="1"/>
</dbReference>
<keyword evidence="17" id="KW-1185">Reference proteome</keyword>
<evidence type="ECO:0000256" key="10">
    <source>
        <dbReference type="ARBA" id="ARBA00022989"/>
    </source>
</evidence>
<evidence type="ECO:0000256" key="13">
    <source>
        <dbReference type="SAM" id="Coils"/>
    </source>
</evidence>
<evidence type="ECO:0000256" key="14">
    <source>
        <dbReference type="SAM" id="Phobius"/>
    </source>
</evidence>
<accession>A0A9E8NE89</accession>
<evidence type="ECO:0000256" key="7">
    <source>
        <dbReference type="ARBA" id="ARBA00022741"/>
    </source>
</evidence>
<dbReference type="SUPFAM" id="SSF55874">
    <property type="entry name" value="ATPase domain of HSP90 chaperone/DNA topoisomerase II/histidine kinase"/>
    <property type="match status" value="1"/>
</dbReference>
<keyword evidence="7" id="KW-0547">Nucleotide-binding</keyword>
<dbReference type="GO" id="GO:0000155">
    <property type="term" value="F:phosphorelay sensor kinase activity"/>
    <property type="evidence" value="ECO:0007669"/>
    <property type="project" value="InterPro"/>
</dbReference>